<dbReference type="OrthoDB" id="361536at2759"/>
<sequence length="126" mass="13994">DVCLTCFNGGCLGNEQLHSKLHFKKTAHPLVINIKRVKKSRRDGTPPPAKLTKLAIEEERDEDKYEFVTAVTCHACDGAEVERTSGNLPAVIDSIMAALSAKKQSEIKAWQEEISSCMHTENLEQN</sequence>
<evidence type="ECO:0000313" key="2">
    <source>
        <dbReference type="EMBL" id="RKO83125.1"/>
    </source>
</evidence>
<gene>
    <name evidence="2" type="ORF">BDK51DRAFT_8860</name>
</gene>
<protein>
    <recommendedName>
        <fullName evidence="1">Ubiquitinyl hydrolase variant UBP zinc finger domain-containing protein</fullName>
    </recommendedName>
</protein>
<feature type="domain" description="Ubiquitinyl hydrolase variant UBP zinc finger" evidence="1">
    <location>
        <begin position="1"/>
        <end position="39"/>
    </location>
</feature>
<keyword evidence="3" id="KW-1185">Reference proteome</keyword>
<dbReference type="AlphaFoldDB" id="A0A4P9VWA0"/>
<feature type="non-terminal residue" evidence="2">
    <location>
        <position position="1"/>
    </location>
</feature>
<dbReference type="InterPro" id="IPR013083">
    <property type="entry name" value="Znf_RING/FYVE/PHD"/>
</dbReference>
<dbReference type="InterPro" id="IPR041432">
    <property type="entry name" value="UBP13_Znf-UBP_var"/>
</dbReference>
<evidence type="ECO:0000259" key="1">
    <source>
        <dbReference type="Pfam" id="PF17807"/>
    </source>
</evidence>
<accession>A0A4P9VWA0</accession>
<dbReference type="SUPFAM" id="SSF57850">
    <property type="entry name" value="RING/U-box"/>
    <property type="match status" value="1"/>
</dbReference>
<evidence type="ECO:0000313" key="3">
    <source>
        <dbReference type="Proteomes" id="UP000269721"/>
    </source>
</evidence>
<dbReference type="EMBL" id="ML001627">
    <property type="protein sequence ID" value="RKO83125.1"/>
    <property type="molecule type" value="Genomic_DNA"/>
</dbReference>
<name>A0A4P9VWA0_9FUNG</name>
<feature type="non-terminal residue" evidence="2">
    <location>
        <position position="126"/>
    </location>
</feature>
<dbReference type="Pfam" id="PF17807">
    <property type="entry name" value="zf-UBP_var"/>
    <property type="match status" value="1"/>
</dbReference>
<reference evidence="3" key="1">
    <citation type="journal article" date="2018" name="Nat. Microbiol.">
        <title>Leveraging single-cell genomics to expand the fungal tree of life.</title>
        <authorList>
            <person name="Ahrendt S.R."/>
            <person name="Quandt C.A."/>
            <person name="Ciobanu D."/>
            <person name="Clum A."/>
            <person name="Salamov A."/>
            <person name="Andreopoulos B."/>
            <person name="Cheng J.F."/>
            <person name="Woyke T."/>
            <person name="Pelin A."/>
            <person name="Henrissat B."/>
            <person name="Reynolds N.K."/>
            <person name="Benny G.L."/>
            <person name="Smith M.E."/>
            <person name="James T.Y."/>
            <person name="Grigoriev I.V."/>
        </authorList>
    </citation>
    <scope>NUCLEOTIDE SEQUENCE [LARGE SCALE GENOMIC DNA]</scope>
</reference>
<dbReference type="Gene3D" id="3.30.40.10">
    <property type="entry name" value="Zinc/RING finger domain, C3HC4 (zinc finger)"/>
    <property type="match status" value="1"/>
</dbReference>
<proteinExistence type="predicted"/>
<organism evidence="2 3">
    <name type="scientific">Blyttiomyces helicus</name>
    <dbReference type="NCBI Taxonomy" id="388810"/>
    <lineage>
        <taxon>Eukaryota</taxon>
        <taxon>Fungi</taxon>
        <taxon>Fungi incertae sedis</taxon>
        <taxon>Chytridiomycota</taxon>
        <taxon>Chytridiomycota incertae sedis</taxon>
        <taxon>Chytridiomycetes</taxon>
        <taxon>Chytridiomycetes incertae sedis</taxon>
        <taxon>Blyttiomyces</taxon>
    </lineage>
</organism>
<dbReference type="Proteomes" id="UP000269721">
    <property type="component" value="Unassembled WGS sequence"/>
</dbReference>